<dbReference type="InterPro" id="IPR011042">
    <property type="entry name" value="6-blade_b-propeller_TolB-like"/>
</dbReference>
<organism evidence="2 3">
    <name type="scientific">Flagellimonas aquimarina</name>
    <dbReference type="NCBI Taxonomy" id="2201895"/>
    <lineage>
        <taxon>Bacteria</taxon>
        <taxon>Pseudomonadati</taxon>
        <taxon>Bacteroidota</taxon>
        <taxon>Flavobacteriia</taxon>
        <taxon>Flavobacteriales</taxon>
        <taxon>Flavobacteriaceae</taxon>
        <taxon>Flagellimonas</taxon>
    </lineage>
</organism>
<dbReference type="AlphaFoldDB" id="A0A316KT14"/>
<comment type="caution">
    <text evidence="2">The sequence shown here is derived from an EMBL/GenBank/DDBJ whole genome shotgun (WGS) entry which is preliminary data.</text>
</comment>
<evidence type="ECO:0000256" key="1">
    <source>
        <dbReference type="SAM" id="SignalP"/>
    </source>
</evidence>
<reference evidence="2 3" key="1">
    <citation type="submission" date="2018-05" db="EMBL/GenBank/DDBJ databases">
        <title>Complete genome sequence of Flagellimonas aquimarina ECD12 isolated from seaweed Ecklonia cava.</title>
        <authorList>
            <person name="Choi S."/>
            <person name="Seong C."/>
        </authorList>
    </citation>
    <scope>NUCLEOTIDE SEQUENCE [LARGE SCALE GENOMIC DNA]</scope>
    <source>
        <strain evidence="2 3">ECD12</strain>
    </source>
</reference>
<keyword evidence="3" id="KW-1185">Reference proteome</keyword>
<feature type="signal peptide" evidence="1">
    <location>
        <begin position="1"/>
        <end position="21"/>
    </location>
</feature>
<dbReference type="EMBL" id="QGEG01000006">
    <property type="protein sequence ID" value="PWL37367.1"/>
    <property type="molecule type" value="Genomic_DNA"/>
</dbReference>
<evidence type="ECO:0000313" key="2">
    <source>
        <dbReference type="EMBL" id="PWL37367.1"/>
    </source>
</evidence>
<dbReference type="PROSITE" id="PS51257">
    <property type="entry name" value="PROKAR_LIPOPROTEIN"/>
    <property type="match status" value="1"/>
</dbReference>
<dbReference type="CDD" id="cd15482">
    <property type="entry name" value="Sialidase_non-viral"/>
    <property type="match status" value="1"/>
</dbReference>
<accession>A0A316KT14</accession>
<gene>
    <name evidence="2" type="ORF">DKG77_16495</name>
</gene>
<dbReference type="Proteomes" id="UP000245762">
    <property type="component" value="Unassembled WGS sequence"/>
</dbReference>
<dbReference type="Pfam" id="PF07676">
    <property type="entry name" value="PD40"/>
    <property type="match status" value="3"/>
</dbReference>
<evidence type="ECO:0000313" key="3">
    <source>
        <dbReference type="Proteomes" id="UP000245762"/>
    </source>
</evidence>
<feature type="chain" id="PRO_5016281662" description="WD40-like Beta Propeller Repeat" evidence="1">
    <location>
        <begin position="22"/>
        <end position="578"/>
    </location>
</feature>
<proteinExistence type="predicted"/>
<protein>
    <recommendedName>
        <fullName evidence="4">WD40-like Beta Propeller Repeat</fullName>
    </recommendedName>
</protein>
<dbReference type="SUPFAM" id="SSF82171">
    <property type="entry name" value="DPP6 N-terminal domain-like"/>
    <property type="match status" value="2"/>
</dbReference>
<dbReference type="RefSeq" id="WP_109665651.1">
    <property type="nucleotide sequence ID" value="NZ_QGEG01000006.1"/>
</dbReference>
<keyword evidence="1" id="KW-0732">Signal</keyword>
<dbReference type="OrthoDB" id="9809364at2"/>
<evidence type="ECO:0008006" key="4">
    <source>
        <dbReference type="Google" id="ProtNLM"/>
    </source>
</evidence>
<name>A0A316KT14_9FLAO</name>
<dbReference type="InterPro" id="IPR011659">
    <property type="entry name" value="WD40"/>
</dbReference>
<dbReference type="Gene3D" id="2.120.10.30">
    <property type="entry name" value="TolB, C-terminal domain"/>
    <property type="match status" value="1"/>
</dbReference>
<sequence>MRKCCFLMAGLALMLSCNNTKDEFAQYANTRVPVKLGLGSLSTDSIQWNNVFVSKTKELYFTKMGKSASVINKMNYAKGTFKNLETIPLPEGSPHSDVYVNPEGNMMLFSSIMQEHENDTITDWNIWKSERKNDEWQQPKPFFAQNQEGNQFYPWMTDSKNLYFSITPHGSQNSDLYVSEYVHGVYGKPKALPYSINSQKLEGDAFVAPDESYLIFAGFERYQNLGKSDLYISFSKNGVWSSPIWLGDDINSEGYDGSPFVTRDENYLIFTSSRGSTDDNTFFNHYIVSFDPEKYLGKESYPSYSGTTSARFQVGIVTTENVEYGGSISSKYDGIYFTRAASDFTKRQITVSKITDGVFSKPEEIVIGGKTYDDASDIQITENGEYLFFKMRGGISAEPLRTDGNIWRSKLNDGTWGKAEMLPKEINSTLNEYYPIYTRKGNIYFSRENKDTSYDIYVSKLVNGSYQEAEPLPDYINTSLLESDAYVSPDESFMIFVRMYAEGDLGVSDLYIAFQENGVWGKPKNMRSLNSKGVDGSPFVTPDGKNLFFTSTRDSDNPENFDGHLDIYVAAFNKEDWR</sequence>